<keyword evidence="2 4" id="KW-0808">Transferase</keyword>
<dbReference type="RefSeq" id="XP_023624580.1">
    <property type="nucleotide sequence ID" value="XM_023768812.1"/>
</dbReference>
<keyword evidence="5" id="KW-1185">Reference proteome</keyword>
<dbReference type="Proteomes" id="UP000225277">
    <property type="component" value="Unassembled WGS sequence"/>
</dbReference>
<dbReference type="GeneID" id="35598727"/>
<dbReference type="PANTHER" id="PTHR43861:SF1">
    <property type="entry name" value="TRANS-ACONITATE 2-METHYLTRANSFERASE"/>
    <property type="match status" value="1"/>
</dbReference>
<evidence type="ECO:0000259" key="3">
    <source>
        <dbReference type="Pfam" id="PF13649"/>
    </source>
</evidence>
<feature type="domain" description="Methyltransferase" evidence="3">
    <location>
        <begin position="57"/>
        <end position="149"/>
    </location>
</feature>
<dbReference type="EMBL" id="FJUY01000004">
    <property type="protein sequence ID" value="CZT17689.1"/>
    <property type="molecule type" value="Genomic_DNA"/>
</dbReference>
<evidence type="ECO:0000256" key="1">
    <source>
        <dbReference type="ARBA" id="ARBA00022603"/>
    </source>
</evidence>
<proteinExistence type="predicted"/>
<gene>
    <name evidence="4" type="ORF">RCC_03526</name>
</gene>
<dbReference type="SUPFAM" id="SSF53335">
    <property type="entry name" value="S-adenosyl-L-methionine-dependent methyltransferases"/>
    <property type="match status" value="1"/>
</dbReference>
<dbReference type="Gene3D" id="3.40.50.150">
    <property type="entry name" value="Vaccinia Virus protein VP39"/>
    <property type="match status" value="1"/>
</dbReference>
<organism evidence="4 5">
    <name type="scientific">Ramularia collo-cygni</name>
    <dbReference type="NCBI Taxonomy" id="112498"/>
    <lineage>
        <taxon>Eukaryota</taxon>
        <taxon>Fungi</taxon>
        <taxon>Dikarya</taxon>
        <taxon>Ascomycota</taxon>
        <taxon>Pezizomycotina</taxon>
        <taxon>Dothideomycetes</taxon>
        <taxon>Dothideomycetidae</taxon>
        <taxon>Mycosphaerellales</taxon>
        <taxon>Mycosphaerellaceae</taxon>
        <taxon>Ramularia</taxon>
    </lineage>
</organism>
<dbReference type="GO" id="GO:0032259">
    <property type="term" value="P:methylation"/>
    <property type="evidence" value="ECO:0007669"/>
    <property type="project" value="UniProtKB-KW"/>
</dbReference>
<reference evidence="4 5" key="1">
    <citation type="submission" date="2016-03" db="EMBL/GenBank/DDBJ databases">
        <authorList>
            <person name="Ploux O."/>
        </authorList>
    </citation>
    <scope>NUCLEOTIDE SEQUENCE [LARGE SCALE GENOMIC DNA]</scope>
    <source>
        <strain evidence="4 5">URUG2</strain>
    </source>
</reference>
<name>A0A2D3V871_9PEZI</name>
<evidence type="ECO:0000256" key="2">
    <source>
        <dbReference type="ARBA" id="ARBA00022679"/>
    </source>
</evidence>
<dbReference type="GO" id="GO:0008168">
    <property type="term" value="F:methyltransferase activity"/>
    <property type="evidence" value="ECO:0007669"/>
    <property type="project" value="UniProtKB-KW"/>
</dbReference>
<evidence type="ECO:0000313" key="5">
    <source>
        <dbReference type="Proteomes" id="UP000225277"/>
    </source>
</evidence>
<sequence length="226" mass="24803">MATSDSSTLPSHKRLVQEGYDKMAAEYTAWALTGSHTRMQYVAKALEQLPRAAQSTILEVGCGAGAPVLEHLVRKVSHVFANDISSTQLNLARERCPGKTTFLSGDMATLEIAPGTLDVVMGFYSILHLPRDEQPAMIGLIHGWLKEGGLLVMNLGTEDQEELRGKFFGQEMYWSTFSAEKSKQMIRDAGFELLEAEVKTGEDLDASDPDHGISFLWILAKKSTGP</sequence>
<dbReference type="Pfam" id="PF13649">
    <property type="entry name" value="Methyltransf_25"/>
    <property type="match status" value="1"/>
</dbReference>
<dbReference type="CDD" id="cd02440">
    <property type="entry name" value="AdoMet_MTases"/>
    <property type="match status" value="1"/>
</dbReference>
<dbReference type="PANTHER" id="PTHR43861">
    <property type="entry name" value="TRANS-ACONITATE 2-METHYLTRANSFERASE-RELATED"/>
    <property type="match status" value="1"/>
</dbReference>
<accession>A0A2D3V871</accession>
<evidence type="ECO:0000313" key="4">
    <source>
        <dbReference type="EMBL" id="CZT17689.1"/>
    </source>
</evidence>
<dbReference type="InterPro" id="IPR029063">
    <property type="entry name" value="SAM-dependent_MTases_sf"/>
</dbReference>
<dbReference type="InterPro" id="IPR041698">
    <property type="entry name" value="Methyltransf_25"/>
</dbReference>
<keyword evidence="1 4" id="KW-0489">Methyltransferase</keyword>
<protein>
    <submittedName>
        <fullName evidence="4">Related to O-methyltransferase</fullName>
    </submittedName>
</protein>
<dbReference type="STRING" id="112498.A0A2D3V871"/>
<dbReference type="AlphaFoldDB" id="A0A2D3V871"/>
<dbReference type="OrthoDB" id="540004at2759"/>